<evidence type="ECO:0000259" key="7">
    <source>
        <dbReference type="Pfam" id="PF08240"/>
    </source>
</evidence>
<evidence type="ECO:0000256" key="2">
    <source>
        <dbReference type="ARBA" id="ARBA00022723"/>
    </source>
</evidence>
<dbReference type="OrthoDB" id="9773078at2"/>
<dbReference type="Gene3D" id="3.90.180.10">
    <property type="entry name" value="Medium-chain alcohol dehydrogenases, catalytic domain"/>
    <property type="match status" value="1"/>
</dbReference>
<dbReference type="PROSITE" id="PS00059">
    <property type="entry name" value="ADH_ZINC"/>
    <property type="match status" value="1"/>
</dbReference>
<keyword evidence="9" id="KW-1185">Reference proteome</keyword>
<dbReference type="Pfam" id="PF08240">
    <property type="entry name" value="ADH_N"/>
    <property type="match status" value="1"/>
</dbReference>
<dbReference type="RefSeq" id="WP_147048915.1">
    <property type="nucleotide sequence ID" value="NZ_BJZV01000048.1"/>
</dbReference>
<gene>
    <name evidence="8" type="ORF">MGN01_44060</name>
</gene>
<sequence>MRALVWHGTQDIRCDTVPDPEIQDERDAIIKVTACAICGSDLHLYDHFMPGMEKGDVMGHEFMGEVVETGKGVKGALKKGERIVVPFTIICGECDQCKRGFFSVCERSNRNKHLAEKAFGHTTAGLFGYTHLTGGYAGGQAEYVRVPFADKTHIKVPDGLTDEQVLFLGDIFPTGWQAAVQADIQPTDTVAIWGAGPVGQMAIRSAILLGAKQVVSIDSVPERLEMARAGGAITIDHTQESTVERLNELTGGKGPEKCIDAVGMEAHSPRALEHAYDRLKQAVMLESDRATVLREMIYVCRPAGILSIPGVYGGLVDKIPMGALMNKGLTVRTGQTHVNRWTDDLVKRIADGQIDPSFVITHRAGLEQGPEMYKTFRDKKDNCIKVVLRP</sequence>
<dbReference type="InterPro" id="IPR013149">
    <property type="entry name" value="ADH-like_C"/>
</dbReference>
<dbReference type="Proteomes" id="UP000321750">
    <property type="component" value="Unassembled WGS sequence"/>
</dbReference>
<feature type="domain" description="Alcohol dehydrogenase-like C-terminal" evidence="6">
    <location>
        <begin position="197"/>
        <end position="275"/>
    </location>
</feature>
<protein>
    <submittedName>
        <fullName evidence="8">Glutathione-dependent formaldehyde dehydrogenase</fullName>
    </submittedName>
</protein>
<comment type="similarity">
    <text evidence="5">Belongs to the zinc-containing alcohol dehydrogenase family.</text>
</comment>
<dbReference type="PANTHER" id="PTHR42813:SF2">
    <property type="entry name" value="DEHYDROGENASE, ZINC-CONTAINING, PUTATIVE (AFU_ORTHOLOGUE AFUA_2G02810)-RELATED"/>
    <property type="match status" value="1"/>
</dbReference>
<reference evidence="8 9" key="1">
    <citation type="submission" date="2019-07" db="EMBL/GenBank/DDBJ databases">
        <title>Whole genome shotgun sequence of Methylobacterium gnaphalii NBRC 107716.</title>
        <authorList>
            <person name="Hosoyama A."/>
            <person name="Uohara A."/>
            <person name="Ohji S."/>
            <person name="Ichikawa N."/>
        </authorList>
    </citation>
    <scope>NUCLEOTIDE SEQUENCE [LARGE SCALE GENOMIC DNA]</scope>
    <source>
        <strain evidence="8 9">NBRC 107716</strain>
    </source>
</reference>
<keyword evidence="4" id="KW-0560">Oxidoreductase</keyword>
<dbReference type="GO" id="GO:0008270">
    <property type="term" value="F:zinc ion binding"/>
    <property type="evidence" value="ECO:0007669"/>
    <property type="project" value="InterPro"/>
</dbReference>
<evidence type="ECO:0000313" key="9">
    <source>
        <dbReference type="Proteomes" id="UP000321750"/>
    </source>
</evidence>
<feature type="domain" description="Alcohol dehydrogenase-like N-terminal" evidence="7">
    <location>
        <begin position="25"/>
        <end position="157"/>
    </location>
</feature>
<dbReference type="InterPro" id="IPR002328">
    <property type="entry name" value="ADH_Zn_CS"/>
</dbReference>
<dbReference type="InterPro" id="IPR011032">
    <property type="entry name" value="GroES-like_sf"/>
</dbReference>
<keyword evidence="2 5" id="KW-0479">Metal-binding</keyword>
<proteinExistence type="inferred from homology"/>
<evidence type="ECO:0000259" key="6">
    <source>
        <dbReference type="Pfam" id="PF00107"/>
    </source>
</evidence>
<evidence type="ECO:0000256" key="1">
    <source>
        <dbReference type="ARBA" id="ARBA00001947"/>
    </source>
</evidence>
<dbReference type="AlphaFoldDB" id="A0A512JRK0"/>
<accession>A0A512JRK0</accession>
<keyword evidence="3 5" id="KW-0862">Zinc</keyword>
<dbReference type="EMBL" id="BJZV01000048">
    <property type="protein sequence ID" value="GEP12561.1"/>
    <property type="molecule type" value="Genomic_DNA"/>
</dbReference>
<dbReference type="Gene3D" id="3.40.50.720">
    <property type="entry name" value="NAD(P)-binding Rossmann-like Domain"/>
    <property type="match status" value="1"/>
</dbReference>
<evidence type="ECO:0000313" key="8">
    <source>
        <dbReference type="EMBL" id="GEP12561.1"/>
    </source>
</evidence>
<dbReference type="GO" id="GO:0016491">
    <property type="term" value="F:oxidoreductase activity"/>
    <property type="evidence" value="ECO:0007669"/>
    <property type="project" value="UniProtKB-KW"/>
</dbReference>
<evidence type="ECO:0000256" key="5">
    <source>
        <dbReference type="RuleBase" id="RU361277"/>
    </source>
</evidence>
<dbReference type="SUPFAM" id="SSF51735">
    <property type="entry name" value="NAD(P)-binding Rossmann-fold domains"/>
    <property type="match status" value="1"/>
</dbReference>
<comment type="caution">
    <text evidence="8">The sequence shown here is derived from an EMBL/GenBank/DDBJ whole genome shotgun (WGS) entry which is preliminary data.</text>
</comment>
<dbReference type="SUPFAM" id="SSF50129">
    <property type="entry name" value="GroES-like"/>
    <property type="match status" value="1"/>
</dbReference>
<dbReference type="InterPro" id="IPR036291">
    <property type="entry name" value="NAD(P)-bd_dom_sf"/>
</dbReference>
<dbReference type="InterPro" id="IPR013154">
    <property type="entry name" value="ADH-like_N"/>
</dbReference>
<dbReference type="Pfam" id="PF00107">
    <property type="entry name" value="ADH_zinc_N"/>
    <property type="match status" value="1"/>
</dbReference>
<dbReference type="CDD" id="cd08283">
    <property type="entry name" value="FDH_like_1"/>
    <property type="match status" value="1"/>
</dbReference>
<comment type="cofactor">
    <cofactor evidence="1 5">
        <name>Zn(2+)</name>
        <dbReference type="ChEBI" id="CHEBI:29105"/>
    </cofactor>
</comment>
<evidence type="ECO:0000256" key="4">
    <source>
        <dbReference type="ARBA" id="ARBA00023002"/>
    </source>
</evidence>
<evidence type="ECO:0000256" key="3">
    <source>
        <dbReference type="ARBA" id="ARBA00022833"/>
    </source>
</evidence>
<dbReference type="PANTHER" id="PTHR42813">
    <property type="entry name" value="ZINC-TYPE ALCOHOL DEHYDROGENASE-LIKE"/>
    <property type="match status" value="1"/>
</dbReference>
<organism evidence="8 9">
    <name type="scientific">Methylobacterium gnaphalii</name>
    <dbReference type="NCBI Taxonomy" id="1010610"/>
    <lineage>
        <taxon>Bacteria</taxon>
        <taxon>Pseudomonadati</taxon>
        <taxon>Pseudomonadota</taxon>
        <taxon>Alphaproteobacteria</taxon>
        <taxon>Hyphomicrobiales</taxon>
        <taxon>Methylobacteriaceae</taxon>
        <taxon>Methylobacterium</taxon>
    </lineage>
</organism>
<name>A0A512JRK0_9HYPH</name>